<accession>A0A9E7MWF5</accession>
<organism evidence="3 4">
    <name type="scientific">Thermococcus aggregans</name>
    <dbReference type="NCBI Taxonomy" id="110163"/>
    <lineage>
        <taxon>Archaea</taxon>
        <taxon>Methanobacteriati</taxon>
        <taxon>Methanobacteriota</taxon>
        <taxon>Thermococci</taxon>
        <taxon>Thermococcales</taxon>
        <taxon>Thermococcaceae</taxon>
        <taxon>Thermococcus</taxon>
    </lineage>
</organism>
<dbReference type="InterPro" id="IPR050099">
    <property type="entry name" value="SIS_GmhA/DiaA_subfam"/>
</dbReference>
<dbReference type="RefSeq" id="WP_253304097.1">
    <property type="nucleotide sequence ID" value="NZ_CP099582.1"/>
</dbReference>
<proteinExistence type="predicted"/>
<dbReference type="Proteomes" id="UP001055732">
    <property type="component" value="Chromosome"/>
</dbReference>
<dbReference type="PROSITE" id="PS51464">
    <property type="entry name" value="SIS"/>
    <property type="match status" value="1"/>
</dbReference>
<name>A0A9E7MWF5_THEAG</name>
<keyword evidence="1" id="KW-0175">Coiled coil</keyword>
<evidence type="ECO:0000259" key="2">
    <source>
        <dbReference type="PROSITE" id="PS51464"/>
    </source>
</evidence>
<reference evidence="3" key="1">
    <citation type="journal article" date="1998" name="Int. J. Syst. Bacteriol. 48 Pt">
        <title>Thermococcus guaymasensis sp. nov. and Thermococcus aggregans sp. nov., two novel thermophilic archaea isolated from the Guaymas Basin hydrothermal vent site.</title>
        <authorList>
            <person name="Canganella F."/>
            <person name="Jones W.J."/>
            <person name="Gambacorta A."/>
            <person name="Antranikian G."/>
        </authorList>
    </citation>
    <scope>NUCLEOTIDE SEQUENCE</scope>
    <source>
        <strain evidence="3">TY</strain>
    </source>
</reference>
<dbReference type="Gene3D" id="3.40.50.10490">
    <property type="entry name" value="Glucose-6-phosphate isomerase like protein, domain 1"/>
    <property type="match status" value="1"/>
</dbReference>
<dbReference type="SUPFAM" id="SSF53697">
    <property type="entry name" value="SIS domain"/>
    <property type="match status" value="1"/>
</dbReference>
<reference evidence="3" key="2">
    <citation type="submission" date="2022-06" db="EMBL/GenBank/DDBJ databases">
        <authorList>
            <person name="Park Y.-J."/>
        </authorList>
    </citation>
    <scope>NUCLEOTIDE SEQUENCE</scope>
    <source>
        <strain evidence="3">TY</strain>
    </source>
</reference>
<gene>
    <name evidence="3" type="ORF">NF865_07315</name>
</gene>
<feature type="domain" description="SIS" evidence="2">
    <location>
        <begin position="33"/>
        <end position="216"/>
    </location>
</feature>
<evidence type="ECO:0000313" key="3">
    <source>
        <dbReference type="EMBL" id="USS40140.1"/>
    </source>
</evidence>
<dbReference type="NCBIfam" id="NF002805">
    <property type="entry name" value="PRK02947.1"/>
    <property type="match status" value="1"/>
</dbReference>
<dbReference type="KEGG" id="tagg:NF865_07315"/>
<dbReference type="InterPro" id="IPR035472">
    <property type="entry name" value="RpiR-like_SIS"/>
</dbReference>
<dbReference type="PANTHER" id="PTHR30390:SF7">
    <property type="entry name" value="PHOSPHOHEPTOSE ISOMERASE"/>
    <property type="match status" value="1"/>
</dbReference>
<evidence type="ECO:0000256" key="1">
    <source>
        <dbReference type="SAM" id="Coils"/>
    </source>
</evidence>
<dbReference type="PANTHER" id="PTHR30390">
    <property type="entry name" value="SEDOHEPTULOSE 7-PHOSPHATE ISOMERASE / DNAA INITIATOR-ASSOCIATING FACTOR FOR REPLICATION INITIATION"/>
    <property type="match status" value="1"/>
</dbReference>
<dbReference type="InterPro" id="IPR001347">
    <property type="entry name" value="SIS_dom"/>
</dbReference>
<dbReference type="GO" id="GO:1901135">
    <property type="term" value="P:carbohydrate derivative metabolic process"/>
    <property type="evidence" value="ECO:0007669"/>
    <property type="project" value="InterPro"/>
</dbReference>
<keyword evidence="4" id="KW-1185">Reference proteome</keyword>
<dbReference type="InterPro" id="IPR046348">
    <property type="entry name" value="SIS_dom_sf"/>
</dbReference>
<dbReference type="Pfam" id="PF13580">
    <property type="entry name" value="SIS_2"/>
    <property type="match status" value="1"/>
</dbReference>
<evidence type="ECO:0000313" key="4">
    <source>
        <dbReference type="Proteomes" id="UP001055732"/>
    </source>
</evidence>
<dbReference type="EMBL" id="CP099582">
    <property type="protein sequence ID" value="USS40140.1"/>
    <property type="molecule type" value="Genomic_DNA"/>
</dbReference>
<dbReference type="GO" id="GO:0097367">
    <property type="term" value="F:carbohydrate derivative binding"/>
    <property type="evidence" value="ECO:0007669"/>
    <property type="project" value="InterPro"/>
</dbReference>
<protein>
    <submittedName>
        <fullName evidence="3">SIS domain-containing protein</fullName>
    </submittedName>
</protein>
<sequence>MELLDEAYSVVNSLLERVKEEEKENIENAAKILAKSLEKGGILHVIGAGHSAIIGEELSYRAGGLVPVNPIMDTDINVYHGAFKSTEMEHVEGYAEIVLKAMGVQKDDTVLVVSTSGVNVFPVETAIKAKSIGCPVIAITSVEYSRSLAPRNKYNKRLFEVADVVIDNKVPRGDAILQIPGFKMKIFPVSTITGAFIAQSIVALAIKELVEKGIEPPVFLSAHLPGAKEHNSKVIERYRARLKYL</sequence>
<dbReference type="CDD" id="cd05013">
    <property type="entry name" value="SIS_RpiR"/>
    <property type="match status" value="1"/>
</dbReference>
<feature type="coiled-coil region" evidence="1">
    <location>
        <begin position="4"/>
        <end position="39"/>
    </location>
</feature>
<dbReference type="AlphaFoldDB" id="A0A9E7MWF5"/>